<feature type="compositionally biased region" description="Polar residues" evidence="1">
    <location>
        <begin position="101"/>
        <end position="116"/>
    </location>
</feature>
<feature type="region of interest" description="Disordered" evidence="1">
    <location>
        <begin position="76"/>
        <end position="116"/>
    </location>
</feature>
<accession>A0AAV4UC91</accession>
<organism evidence="2 3">
    <name type="scientific">Caerostris darwini</name>
    <dbReference type="NCBI Taxonomy" id="1538125"/>
    <lineage>
        <taxon>Eukaryota</taxon>
        <taxon>Metazoa</taxon>
        <taxon>Ecdysozoa</taxon>
        <taxon>Arthropoda</taxon>
        <taxon>Chelicerata</taxon>
        <taxon>Arachnida</taxon>
        <taxon>Araneae</taxon>
        <taxon>Araneomorphae</taxon>
        <taxon>Entelegynae</taxon>
        <taxon>Araneoidea</taxon>
        <taxon>Araneidae</taxon>
        <taxon>Caerostris</taxon>
    </lineage>
</organism>
<evidence type="ECO:0000256" key="1">
    <source>
        <dbReference type="SAM" id="MobiDB-lite"/>
    </source>
</evidence>
<dbReference type="Proteomes" id="UP001054837">
    <property type="component" value="Unassembled WGS sequence"/>
</dbReference>
<name>A0AAV4UC91_9ARAC</name>
<reference evidence="2 3" key="1">
    <citation type="submission" date="2021-06" db="EMBL/GenBank/DDBJ databases">
        <title>Caerostris darwini draft genome.</title>
        <authorList>
            <person name="Kono N."/>
            <person name="Arakawa K."/>
        </authorList>
    </citation>
    <scope>NUCLEOTIDE SEQUENCE [LARGE SCALE GENOMIC DNA]</scope>
</reference>
<dbReference type="AlphaFoldDB" id="A0AAV4UC91"/>
<keyword evidence="3" id="KW-1185">Reference proteome</keyword>
<protein>
    <submittedName>
        <fullName evidence="2">Uncharacterized protein</fullName>
    </submittedName>
</protein>
<evidence type="ECO:0000313" key="2">
    <source>
        <dbReference type="EMBL" id="GIY55340.1"/>
    </source>
</evidence>
<proteinExistence type="predicted"/>
<gene>
    <name evidence="2" type="ORF">CDAR_65821</name>
</gene>
<evidence type="ECO:0000313" key="3">
    <source>
        <dbReference type="Proteomes" id="UP001054837"/>
    </source>
</evidence>
<feature type="compositionally biased region" description="Basic and acidic residues" evidence="1">
    <location>
        <begin position="83"/>
        <end position="95"/>
    </location>
</feature>
<sequence>MRAVCGDSASLGDGYSSEDSLEFGLHRAEAKLRDCPHLCKVVVILALLYREAETDILINPSWQLLDLTGASARQQETLSKSVLSHDRPSSPRSSDDAPTVSFRQQHPSFPGTLSSI</sequence>
<dbReference type="EMBL" id="BPLQ01011076">
    <property type="protein sequence ID" value="GIY55340.1"/>
    <property type="molecule type" value="Genomic_DNA"/>
</dbReference>
<comment type="caution">
    <text evidence="2">The sequence shown here is derived from an EMBL/GenBank/DDBJ whole genome shotgun (WGS) entry which is preliminary data.</text>
</comment>